<dbReference type="RefSeq" id="WP_308718089.1">
    <property type="nucleotide sequence ID" value="NZ_JAVHUY010000063.1"/>
</dbReference>
<dbReference type="Gene3D" id="3.90.226.10">
    <property type="entry name" value="2-enoyl-CoA Hydratase, Chain A, domain 1"/>
    <property type="match status" value="1"/>
</dbReference>
<comment type="similarity">
    <text evidence="1 5">Belongs to the enoyl-CoA hydratase/isomerase family.</text>
</comment>
<protein>
    <submittedName>
        <fullName evidence="6">Enoyl-CoA hydratase-related protein</fullName>
    </submittedName>
</protein>
<dbReference type="Proteomes" id="UP001230908">
    <property type="component" value="Unassembled WGS sequence"/>
</dbReference>
<dbReference type="InterPro" id="IPR014748">
    <property type="entry name" value="Enoyl-CoA_hydra_C"/>
</dbReference>
<gene>
    <name evidence="6" type="ORF">RB614_40785</name>
</gene>
<organism evidence="6 7">
    <name type="scientific">Phytohabitans maris</name>
    <dbReference type="NCBI Taxonomy" id="3071409"/>
    <lineage>
        <taxon>Bacteria</taxon>
        <taxon>Bacillati</taxon>
        <taxon>Actinomycetota</taxon>
        <taxon>Actinomycetes</taxon>
        <taxon>Micromonosporales</taxon>
        <taxon>Micromonosporaceae</taxon>
    </lineage>
</organism>
<dbReference type="PANTHER" id="PTHR11941:SF54">
    <property type="entry name" value="ENOYL-COA HYDRATASE, MITOCHONDRIAL"/>
    <property type="match status" value="1"/>
</dbReference>
<sequence>MSDAVTYEVADGIATITINEPESRNALSPAVREGLREAFRRLNDDPRARVGILTGAGDHAFCAGGDLNDMTNSTLRAVPPDYIPIPGRNMRVDKPWIAAVNGYAVGGGVLYTLVADLAIAADTARFVMPEAKVGRGAPWSVGLIHQLPRKVWFEMAVTGDTVDAPRAREIGLVNHVVPAAELAAAARELAAKVVRAAPLTVSATLKMVRASTEMGQTAAWDTADEIFSHVYVSEDALEGPRAWVEKRRPVWKGR</sequence>
<dbReference type="InterPro" id="IPR001753">
    <property type="entry name" value="Enoyl-CoA_hydra/iso"/>
</dbReference>
<dbReference type="PROSITE" id="PS00166">
    <property type="entry name" value="ENOYL_COA_HYDRATASE"/>
    <property type="match status" value="1"/>
</dbReference>
<evidence type="ECO:0000256" key="4">
    <source>
        <dbReference type="ARBA" id="ARBA00023717"/>
    </source>
</evidence>
<evidence type="ECO:0000256" key="3">
    <source>
        <dbReference type="ARBA" id="ARBA00023709"/>
    </source>
</evidence>
<dbReference type="SUPFAM" id="SSF52096">
    <property type="entry name" value="ClpP/crotonase"/>
    <property type="match status" value="1"/>
</dbReference>
<reference evidence="6 7" key="1">
    <citation type="submission" date="2023-08" db="EMBL/GenBank/DDBJ databases">
        <title>Phytohabitans sansha sp. nov., isolated from marine sediment.</title>
        <authorList>
            <person name="Zhao Y."/>
            <person name="Yi K."/>
        </authorList>
    </citation>
    <scope>NUCLEOTIDE SEQUENCE [LARGE SCALE GENOMIC DNA]</scope>
    <source>
        <strain evidence="6 7">ZYX-F-186</strain>
    </source>
</reference>
<keyword evidence="2" id="KW-0456">Lyase</keyword>
<evidence type="ECO:0000313" key="7">
    <source>
        <dbReference type="Proteomes" id="UP001230908"/>
    </source>
</evidence>
<keyword evidence="7" id="KW-1185">Reference proteome</keyword>
<evidence type="ECO:0000313" key="6">
    <source>
        <dbReference type="EMBL" id="MDQ7910848.1"/>
    </source>
</evidence>
<comment type="catalytic activity">
    <reaction evidence="3">
        <text>a (3S)-3-hydroxyacyl-CoA = a (2E)-enoyl-CoA + H2O</text>
        <dbReference type="Rhea" id="RHEA:16105"/>
        <dbReference type="ChEBI" id="CHEBI:15377"/>
        <dbReference type="ChEBI" id="CHEBI:57318"/>
        <dbReference type="ChEBI" id="CHEBI:58856"/>
        <dbReference type="EC" id="4.2.1.17"/>
    </reaction>
</comment>
<accession>A0ABU0ZUX4</accession>
<dbReference type="EMBL" id="JAVHUY010000063">
    <property type="protein sequence ID" value="MDQ7910848.1"/>
    <property type="molecule type" value="Genomic_DNA"/>
</dbReference>
<dbReference type="Pfam" id="PF00378">
    <property type="entry name" value="ECH_1"/>
    <property type="match status" value="1"/>
</dbReference>
<dbReference type="InterPro" id="IPR029045">
    <property type="entry name" value="ClpP/crotonase-like_dom_sf"/>
</dbReference>
<proteinExistence type="inferred from homology"/>
<comment type="catalytic activity">
    <reaction evidence="4">
        <text>a 4-saturated-(3S)-3-hydroxyacyl-CoA = a (3E)-enoyl-CoA + H2O</text>
        <dbReference type="Rhea" id="RHEA:20724"/>
        <dbReference type="ChEBI" id="CHEBI:15377"/>
        <dbReference type="ChEBI" id="CHEBI:58521"/>
        <dbReference type="ChEBI" id="CHEBI:137480"/>
        <dbReference type="EC" id="4.2.1.17"/>
    </reaction>
</comment>
<dbReference type="InterPro" id="IPR018376">
    <property type="entry name" value="Enoyl-CoA_hyd/isom_CS"/>
</dbReference>
<name>A0ABU0ZUX4_9ACTN</name>
<evidence type="ECO:0000256" key="1">
    <source>
        <dbReference type="ARBA" id="ARBA00005254"/>
    </source>
</evidence>
<dbReference type="CDD" id="cd06558">
    <property type="entry name" value="crotonase-like"/>
    <property type="match status" value="1"/>
</dbReference>
<dbReference type="Gene3D" id="1.10.12.10">
    <property type="entry name" value="Lyase 2-enoyl-coa Hydratase, Chain A, domain 2"/>
    <property type="match status" value="1"/>
</dbReference>
<evidence type="ECO:0000256" key="2">
    <source>
        <dbReference type="ARBA" id="ARBA00023239"/>
    </source>
</evidence>
<comment type="caution">
    <text evidence="6">The sequence shown here is derived from an EMBL/GenBank/DDBJ whole genome shotgun (WGS) entry which is preliminary data.</text>
</comment>
<evidence type="ECO:0000256" key="5">
    <source>
        <dbReference type="RuleBase" id="RU003707"/>
    </source>
</evidence>
<dbReference type="PANTHER" id="PTHR11941">
    <property type="entry name" value="ENOYL-COA HYDRATASE-RELATED"/>
    <property type="match status" value="1"/>
</dbReference>